<evidence type="ECO:0000259" key="2">
    <source>
        <dbReference type="Pfam" id="PF03629"/>
    </source>
</evidence>
<gene>
    <name evidence="4" type="ORF">HMPREF9449_01521</name>
</gene>
<comment type="caution">
    <text evidence="4">The sequence shown here is derived from an EMBL/GenBank/DDBJ whole genome shotgun (WGS) entry which is preliminary data.</text>
</comment>
<dbReference type="Gene3D" id="2.60.40.10">
    <property type="entry name" value="Immunoglobulins"/>
    <property type="match status" value="1"/>
</dbReference>
<dbReference type="InterPro" id="IPR013783">
    <property type="entry name" value="Ig-like_fold"/>
</dbReference>
<feature type="domain" description="Sialate O-acetylesterase" evidence="2">
    <location>
        <begin position="302"/>
        <end position="576"/>
    </location>
</feature>
<dbReference type="Proteomes" id="UP000004892">
    <property type="component" value="Unassembled WGS sequence"/>
</dbReference>
<dbReference type="Pfam" id="PF13472">
    <property type="entry name" value="Lipase_GDSL_2"/>
    <property type="match status" value="1"/>
</dbReference>
<evidence type="ECO:0000313" key="5">
    <source>
        <dbReference type="Proteomes" id="UP000004892"/>
    </source>
</evidence>
<protein>
    <recommendedName>
        <fullName evidence="6">Sialate O-acetylesterase domain-containing protein</fullName>
    </recommendedName>
</protein>
<organism evidence="4 5">
    <name type="scientific">Odoribacter laneus YIT 12061</name>
    <dbReference type="NCBI Taxonomy" id="742817"/>
    <lineage>
        <taxon>Bacteria</taxon>
        <taxon>Pseudomonadati</taxon>
        <taxon>Bacteroidota</taxon>
        <taxon>Bacteroidia</taxon>
        <taxon>Bacteroidales</taxon>
        <taxon>Odoribacteraceae</taxon>
        <taxon>Odoribacter</taxon>
    </lineage>
</organism>
<evidence type="ECO:0000313" key="4">
    <source>
        <dbReference type="EMBL" id="EHP47668.1"/>
    </source>
</evidence>
<dbReference type="InterPro" id="IPR013830">
    <property type="entry name" value="SGNH_hydro"/>
</dbReference>
<evidence type="ECO:0000256" key="1">
    <source>
        <dbReference type="ARBA" id="ARBA00022801"/>
    </source>
</evidence>
<evidence type="ECO:0000259" key="3">
    <source>
        <dbReference type="Pfam" id="PF13472"/>
    </source>
</evidence>
<accession>H1DGY5</accession>
<keyword evidence="1" id="KW-0378">Hydrolase</keyword>
<sequence length="687" mass="79039">MKVYLYLWITLLIPVFVSAKEKIKVACVGNSVTYGYLLPEREKNAYPVQLQKLLGENYIVKNFGKSGATLLKMGHRPYTDQPEYQQALDFAAERVVIHLGLNDTDPRNWPHYRDNFIKDYTELIASFKAANPQCKIWICRLTPIGDRHPRFRSGTRDWHAEIQKEIEKIAVHTEVGLIDLEEPLYHRPDLFPDALHPDPEGATLLAQTVYSALTGDYGGLQLPLLYSDNMILQRNKPLLLSGKADKGEKIRVKIAGQQQTTCSGENGKWEVTFPPFEAGGPYTLEIRTSRQKQIYHNVWIGEVWVCSGQSNMAFPLKQCATAQSAFRQARQPQIRLFHMQPYEETNAVEWRPSFLDSLNRLQYYRTTGWTETDTAIIGDFSAIAYYFGKMLNDSLNVPVGLILNAVGGSPCESWIDRRTLEYDLPDILQDWKHNDMIQDWVRQRAGQNIRQANRKEQRHPYEPCYLFEAGILPLEHYPIAGIIWYQGESNAHHTELAEQLFPMLVNSWRHYWQSPRLPFYYVQLSSLNRPSWPRFRDSQRRMLQTIPYTGMAVSSDRGDSLDVHPRYKKEIGERLGRWALANNYGKSITPSGPLFRSVRFHNKQAILEFDYGHHLKTSDGQALRCFEIAGPDGLFYPAKAFIEDDRVIVTSPKVTAPCVVRYAWQPFTRANLVNGDNLPASTFRTDL</sequence>
<dbReference type="EMBL" id="ADMC01000022">
    <property type="protein sequence ID" value="EHP47668.1"/>
    <property type="molecule type" value="Genomic_DNA"/>
</dbReference>
<dbReference type="GO" id="GO:0005975">
    <property type="term" value="P:carbohydrate metabolic process"/>
    <property type="evidence" value="ECO:0007669"/>
    <property type="project" value="TreeGrafter"/>
</dbReference>
<dbReference type="InterPro" id="IPR039329">
    <property type="entry name" value="SIAE"/>
</dbReference>
<dbReference type="AlphaFoldDB" id="H1DGY5"/>
<feature type="domain" description="SGNH hydrolase-type esterase" evidence="3">
    <location>
        <begin position="27"/>
        <end position="202"/>
    </location>
</feature>
<dbReference type="Gene3D" id="3.40.50.1110">
    <property type="entry name" value="SGNH hydrolase"/>
    <property type="match status" value="2"/>
</dbReference>
<dbReference type="PANTHER" id="PTHR22901:SF0">
    <property type="entry name" value="SIALATE O-ACETYLESTERASE"/>
    <property type="match status" value="1"/>
</dbReference>
<reference evidence="4 5" key="1">
    <citation type="submission" date="2012-01" db="EMBL/GenBank/DDBJ databases">
        <title>The Genome Sequence of Odoribacter laneus YIT 12061.</title>
        <authorList>
            <consortium name="The Broad Institute Genome Sequencing Platform"/>
            <person name="Earl A."/>
            <person name="Ward D."/>
            <person name="Feldgarden M."/>
            <person name="Gevers D."/>
            <person name="Morotomi M."/>
            <person name="Young S.K."/>
            <person name="Zeng Q."/>
            <person name="Gargeya S."/>
            <person name="Fitzgerald M."/>
            <person name="Haas B."/>
            <person name="Abouelleil A."/>
            <person name="Alvarado L."/>
            <person name="Arachchi H.M."/>
            <person name="Berlin A."/>
            <person name="Chapman S.B."/>
            <person name="Gearin G."/>
            <person name="Goldberg J."/>
            <person name="Griggs A."/>
            <person name="Gujja S."/>
            <person name="Hansen M."/>
            <person name="Heiman D."/>
            <person name="Howarth C."/>
            <person name="Larimer J."/>
            <person name="Lui A."/>
            <person name="MacDonald P.J.P."/>
            <person name="McCowen C."/>
            <person name="Montmayeur A."/>
            <person name="Murphy C."/>
            <person name="Neiman D."/>
            <person name="Pearson M."/>
            <person name="Priest M."/>
            <person name="Roberts A."/>
            <person name="Saif S."/>
            <person name="Shea T."/>
            <person name="Sisk P."/>
            <person name="Stolte C."/>
            <person name="Sykes S."/>
            <person name="Wortman J."/>
            <person name="Nusbaum C."/>
            <person name="Birren B."/>
        </authorList>
    </citation>
    <scope>NUCLEOTIDE SEQUENCE [LARGE SCALE GENOMIC DNA]</scope>
    <source>
        <strain evidence="4 5">YIT 12061</strain>
    </source>
</reference>
<dbReference type="RefSeq" id="WP_009136669.1">
    <property type="nucleotide sequence ID" value="NZ_JH594596.1"/>
</dbReference>
<dbReference type="eggNOG" id="COG2755">
    <property type="taxonomic scope" value="Bacteria"/>
</dbReference>
<evidence type="ECO:0008006" key="6">
    <source>
        <dbReference type="Google" id="ProtNLM"/>
    </source>
</evidence>
<dbReference type="InterPro" id="IPR005181">
    <property type="entry name" value="SASA"/>
</dbReference>
<dbReference type="GO" id="GO:0001681">
    <property type="term" value="F:sialate O-acetylesterase activity"/>
    <property type="evidence" value="ECO:0007669"/>
    <property type="project" value="InterPro"/>
</dbReference>
<dbReference type="PATRIC" id="fig|742817.3.peg.1616"/>
<name>H1DGY5_9BACT</name>
<dbReference type="STRING" id="742817.HMPREF9449_01521"/>
<proteinExistence type="predicted"/>
<dbReference type="Pfam" id="PF03629">
    <property type="entry name" value="SASA"/>
    <property type="match status" value="1"/>
</dbReference>
<keyword evidence="5" id="KW-1185">Reference proteome</keyword>
<dbReference type="PANTHER" id="PTHR22901">
    <property type="entry name" value="SIALATE O-ACETYLESTERASE"/>
    <property type="match status" value="1"/>
</dbReference>
<dbReference type="SUPFAM" id="SSF52266">
    <property type="entry name" value="SGNH hydrolase"/>
    <property type="match status" value="2"/>
</dbReference>
<dbReference type="GeneID" id="98069095"/>
<dbReference type="InterPro" id="IPR036514">
    <property type="entry name" value="SGNH_hydro_sf"/>
</dbReference>
<dbReference type="HOGENOM" id="CLU_015150_3_0_10"/>